<dbReference type="InterPro" id="IPR052184">
    <property type="entry name" value="SDR_enzymes"/>
</dbReference>
<dbReference type="SUPFAM" id="SSF51735">
    <property type="entry name" value="NAD(P)-binding Rossmann-fold domains"/>
    <property type="match status" value="1"/>
</dbReference>
<dbReference type="OrthoDB" id="5334159at2"/>
<organism evidence="2 3">
    <name type="scientific">Trichloromonas acetexigens</name>
    <dbReference type="NCBI Taxonomy" id="38815"/>
    <lineage>
        <taxon>Bacteria</taxon>
        <taxon>Pseudomonadati</taxon>
        <taxon>Thermodesulfobacteriota</taxon>
        <taxon>Desulfuromonadia</taxon>
        <taxon>Desulfuromonadales</taxon>
        <taxon>Trichloromonadaceae</taxon>
        <taxon>Trichloromonas</taxon>
    </lineage>
</organism>
<dbReference type="Gene3D" id="3.40.50.720">
    <property type="entry name" value="NAD(P)-binding Rossmann-like Domain"/>
    <property type="match status" value="1"/>
</dbReference>
<dbReference type="Proteomes" id="UP000317155">
    <property type="component" value="Unassembled WGS sequence"/>
</dbReference>
<dbReference type="EMBL" id="VJVV01000007">
    <property type="protein sequence ID" value="TRO80602.1"/>
    <property type="molecule type" value="Genomic_DNA"/>
</dbReference>
<reference evidence="2 3" key="1">
    <citation type="submission" date="2019-07" db="EMBL/GenBank/DDBJ databases">
        <title>Insights of Desulfuromonas acetexigens electromicrobiology.</title>
        <authorList>
            <person name="Katuri K."/>
            <person name="Sapireddy V."/>
            <person name="Shaw D.R."/>
            <person name="Saikaly P."/>
        </authorList>
    </citation>
    <scope>NUCLEOTIDE SEQUENCE [LARGE SCALE GENOMIC DNA]</scope>
    <source>
        <strain evidence="2 3">2873</strain>
    </source>
</reference>
<dbReference type="PRINTS" id="PR00080">
    <property type="entry name" value="SDRFAMILY"/>
</dbReference>
<dbReference type="PANTHER" id="PTHR45458">
    <property type="entry name" value="SHORT-CHAIN DEHYDROGENASE/REDUCTASE SDR"/>
    <property type="match status" value="1"/>
</dbReference>
<dbReference type="PRINTS" id="PR00081">
    <property type="entry name" value="GDHRDH"/>
</dbReference>
<dbReference type="InterPro" id="IPR002347">
    <property type="entry name" value="SDR_fam"/>
</dbReference>
<proteinExistence type="inferred from homology"/>
<evidence type="ECO:0000256" key="1">
    <source>
        <dbReference type="RuleBase" id="RU000363"/>
    </source>
</evidence>
<evidence type="ECO:0000313" key="3">
    <source>
        <dbReference type="Proteomes" id="UP000317155"/>
    </source>
</evidence>
<dbReference type="AlphaFoldDB" id="A0A550JBX3"/>
<comment type="caution">
    <text evidence="2">The sequence shown here is derived from an EMBL/GenBank/DDBJ whole genome shotgun (WGS) entry which is preliminary data.</text>
</comment>
<dbReference type="GO" id="GO:0016616">
    <property type="term" value="F:oxidoreductase activity, acting on the CH-OH group of donors, NAD or NADP as acceptor"/>
    <property type="evidence" value="ECO:0007669"/>
    <property type="project" value="TreeGrafter"/>
</dbReference>
<evidence type="ECO:0000313" key="2">
    <source>
        <dbReference type="EMBL" id="TRO80602.1"/>
    </source>
</evidence>
<name>A0A550JBX3_9BACT</name>
<dbReference type="CDD" id="cd05325">
    <property type="entry name" value="carb_red_sniffer_like_SDR_c"/>
    <property type="match status" value="1"/>
</dbReference>
<dbReference type="Pfam" id="PF00106">
    <property type="entry name" value="adh_short"/>
    <property type="match status" value="1"/>
</dbReference>
<keyword evidence="3" id="KW-1185">Reference proteome</keyword>
<protein>
    <submittedName>
        <fullName evidence="2">SDR family oxidoreductase</fullName>
    </submittedName>
</protein>
<sequence length="232" mass="24866">MGKTILITGANRGIGLELTREFASYGWRVLACCRDPQTAAELQTLAERSAGAVTVYPLEVTDGEQIRALSAALAEEKIDILLNNAGVSGPERQDFGEIDTEAWLRTFQINSIAPLQMAVAFVEQVARSRRKIIATVGSQLGSLTENTEGGMYAYRSSKAAAHMVTKSLSIDLQGRGITVVALHPGWVSTRMGGAEAPVKPRQSAADLFAVLTALTAKDTGKLWAHTGQVLPW</sequence>
<comment type="similarity">
    <text evidence="1">Belongs to the short-chain dehydrogenases/reductases (SDR) family.</text>
</comment>
<dbReference type="RefSeq" id="WP_092058213.1">
    <property type="nucleotide sequence ID" value="NZ_FOJJ01000039.1"/>
</dbReference>
<dbReference type="PANTHER" id="PTHR45458:SF1">
    <property type="entry name" value="SHORT CHAIN DEHYDROGENASE"/>
    <property type="match status" value="1"/>
</dbReference>
<dbReference type="InterPro" id="IPR036291">
    <property type="entry name" value="NAD(P)-bd_dom_sf"/>
</dbReference>
<gene>
    <name evidence="2" type="ORF">FL622_10955</name>
</gene>
<accession>A0A550JBX3</accession>